<dbReference type="InterPro" id="IPR000119">
    <property type="entry name" value="Hist_DNA-bd"/>
</dbReference>
<evidence type="ECO:0000313" key="13">
    <source>
        <dbReference type="Proteomes" id="UP000501780"/>
    </source>
</evidence>
<keyword evidence="7 12" id="KW-0238">DNA-binding</keyword>
<proteinExistence type="inferred from homology"/>
<evidence type="ECO:0000256" key="3">
    <source>
        <dbReference type="ARBA" id="ARBA00011738"/>
    </source>
</evidence>
<dbReference type="Pfam" id="PF18291">
    <property type="entry name" value="HU-HIG"/>
    <property type="match status" value="1"/>
</dbReference>
<dbReference type="InterPro" id="IPR010992">
    <property type="entry name" value="IHF-like_DNA-bd_dom_sf"/>
</dbReference>
<dbReference type="PANTHER" id="PTHR33175">
    <property type="entry name" value="DNA-BINDING PROTEIN HU"/>
    <property type="match status" value="1"/>
</dbReference>
<evidence type="ECO:0000259" key="11">
    <source>
        <dbReference type="Pfam" id="PF18291"/>
    </source>
</evidence>
<dbReference type="KEGG" id="bfc:BacF7301_08540"/>
<sequence>MAILFDWYENPVSPDKPKKKRFHPRIIANGQVDTDELRSRIQSRCTLNEVDVTAVLDALSQVMGEELGEGRQVHLDGIGYFYPTLTATEEISANTPRKNSKVKLKAIQFRSDKRLKRSVGTIKIKQMKRVRHSAKLSEVEIDMRLKEYFTDHQIMQRFDFQGITGMVRSTAMIHIRRLRKEGKLLNIGIPNQPIYVPAPGFYGKSRDYQPVR</sequence>
<dbReference type="GO" id="GO:0030527">
    <property type="term" value="F:structural constituent of chromatin"/>
    <property type="evidence" value="ECO:0007669"/>
    <property type="project" value="InterPro"/>
</dbReference>
<evidence type="ECO:0000256" key="6">
    <source>
        <dbReference type="ARBA" id="ARBA00022921"/>
    </source>
</evidence>
<evidence type="ECO:0000256" key="10">
    <source>
        <dbReference type="ARBA" id="ARBA00046140"/>
    </source>
</evidence>
<dbReference type="NCBIfam" id="TIGR01201">
    <property type="entry name" value="HU_rel"/>
    <property type="match status" value="1"/>
</dbReference>
<keyword evidence="5" id="KW-0235">DNA replication</keyword>
<dbReference type="Proteomes" id="UP000501780">
    <property type="component" value="Chromosome"/>
</dbReference>
<comment type="similarity">
    <text evidence="2">Belongs to the bacterial histone-like protein family.</text>
</comment>
<protein>
    <recommendedName>
        <fullName evidence="4">Viral histone-like protein</fullName>
    </recommendedName>
    <alternativeName>
        <fullName evidence="9">DNA-binding protein pA104R</fullName>
    </alternativeName>
    <alternativeName>
        <fullName evidence="8">pA104R</fullName>
    </alternativeName>
</protein>
<accession>A0A6H0KLE0</accession>
<keyword evidence="6" id="KW-0426">Late protein</keyword>
<evidence type="ECO:0000256" key="2">
    <source>
        <dbReference type="ARBA" id="ARBA00010529"/>
    </source>
</evidence>
<dbReference type="PANTHER" id="PTHR33175:SF13">
    <property type="entry name" value="HISTONE-LIKE PROTEIN"/>
    <property type="match status" value="1"/>
</dbReference>
<evidence type="ECO:0000256" key="9">
    <source>
        <dbReference type="ARBA" id="ARBA00033227"/>
    </source>
</evidence>
<dbReference type="GO" id="GO:0006260">
    <property type="term" value="P:DNA replication"/>
    <property type="evidence" value="ECO:0007669"/>
    <property type="project" value="UniProtKB-KW"/>
</dbReference>
<dbReference type="RefSeq" id="WP_167961953.1">
    <property type="nucleotide sequence ID" value="NZ_CP050831.1"/>
</dbReference>
<dbReference type="Gene3D" id="4.10.520.10">
    <property type="entry name" value="IHF-like DNA-binding proteins"/>
    <property type="match status" value="1"/>
</dbReference>
<comment type="function">
    <text evidence="10">DNA-binding protein that plays a critical role in nucleoid compaction, genome replication and DNA replication and transcription. Binds to both ssDNA and dsDNA with a binding site covering about 15 nucleotides. Displays DNA-supercoiling activity only when associated with the viral DNA topoisomerase 2.</text>
</comment>
<evidence type="ECO:0000256" key="1">
    <source>
        <dbReference type="ARBA" id="ARBA00004328"/>
    </source>
</evidence>
<organism evidence="12 13">
    <name type="scientific">Bacteroides faecium</name>
    <dbReference type="NCBI Taxonomy" id="2715212"/>
    <lineage>
        <taxon>Bacteria</taxon>
        <taxon>Pseudomonadati</taxon>
        <taxon>Bacteroidota</taxon>
        <taxon>Bacteroidia</taxon>
        <taxon>Bacteroidales</taxon>
        <taxon>Bacteroidaceae</taxon>
        <taxon>Bacteroides</taxon>
    </lineage>
</organism>
<dbReference type="GO" id="GO:0005829">
    <property type="term" value="C:cytosol"/>
    <property type="evidence" value="ECO:0007669"/>
    <property type="project" value="TreeGrafter"/>
</dbReference>
<dbReference type="InterPro" id="IPR041607">
    <property type="entry name" value="HU-HIG"/>
</dbReference>
<evidence type="ECO:0000256" key="8">
    <source>
        <dbReference type="ARBA" id="ARBA00033120"/>
    </source>
</evidence>
<evidence type="ECO:0000256" key="4">
    <source>
        <dbReference type="ARBA" id="ARBA00016145"/>
    </source>
</evidence>
<feature type="domain" description="HU" evidence="11">
    <location>
        <begin position="1"/>
        <end position="125"/>
    </location>
</feature>
<reference evidence="12 13" key="1">
    <citation type="submission" date="2020-03" db="EMBL/GenBank/DDBJ databases">
        <title>Genomic analysis of Bacteroides faecium CBA7301.</title>
        <authorList>
            <person name="Kim J."/>
            <person name="Roh S.W."/>
        </authorList>
    </citation>
    <scope>NUCLEOTIDE SEQUENCE [LARGE SCALE GENOMIC DNA]</scope>
    <source>
        <strain evidence="12 13">CBA7301</strain>
    </source>
</reference>
<evidence type="ECO:0000256" key="7">
    <source>
        <dbReference type="ARBA" id="ARBA00023125"/>
    </source>
</evidence>
<name>A0A6H0KLE0_9BACE</name>
<dbReference type="GO" id="GO:0003677">
    <property type="term" value="F:DNA binding"/>
    <property type="evidence" value="ECO:0007669"/>
    <property type="project" value="UniProtKB-KW"/>
</dbReference>
<comment type="subcellular location">
    <subcellularLocation>
        <location evidence="1">Virion</location>
    </subcellularLocation>
</comment>
<gene>
    <name evidence="12" type="ORF">BacF7301_08540</name>
</gene>
<keyword evidence="13" id="KW-1185">Reference proteome</keyword>
<evidence type="ECO:0000256" key="5">
    <source>
        <dbReference type="ARBA" id="ARBA00022705"/>
    </source>
</evidence>
<dbReference type="InterPro" id="IPR005902">
    <property type="entry name" value="HU_DNA-bd_put"/>
</dbReference>
<dbReference type="SUPFAM" id="SSF47729">
    <property type="entry name" value="IHF-like DNA-binding proteins"/>
    <property type="match status" value="1"/>
</dbReference>
<dbReference type="EMBL" id="CP050831">
    <property type="protein sequence ID" value="QIU94192.1"/>
    <property type="molecule type" value="Genomic_DNA"/>
</dbReference>
<comment type="subunit">
    <text evidence="3">Homodimer.</text>
</comment>
<evidence type="ECO:0000313" key="12">
    <source>
        <dbReference type="EMBL" id="QIU94192.1"/>
    </source>
</evidence>
<dbReference type="AlphaFoldDB" id="A0A6H0KLE0"/>